<evidence type="ECO:0000256" key="4">
    <source>
        <dbReference type="ARBA" id="ARBA00023027"/>
    </source>
</evidence>
<keyword evidence="5" id="KW-0547">Nucleotide-binding</keyword>
<dbReference type="PRINTS" id="PR00368">
    <property type="entry name" value="FADPNR"/>
</dbReference>
<evidence type="ECO:0000259" key="8">
    <source>
        <dbReference type="Pfam" id="PF02852"/>
    </source>
</evidence>
<comment type="cofactor">
    <cofactor evidence="5">
        <name>FAD</name>
        <dbReference type="ChEBI" id="CHEBI:57692"/>
    </cofactor>
    <text evidence="5">Binds 1 FAD per subunit.</text>
</comment>
<dbReference type="InterPro" id="IPR023753">
    <property type="entry name" value="FAD/NAD-binding_dom"/>
</dbReference>
<dbReference type="PRINTS" id="PR00411">
    <property type="entry name" value="PNDRDTASEI"/>
</dbReference>
<dbReference type="Gene3D" id="3.50.50.60">
    <property type="entry name" value="FAD/NAD(P)-binding domain"/>
    <property type="match status" value="2"/>
</dbReference>
<proteinExistence type="inferred from homology"/>
<keyword evidence="11" id="KW-1185">Reference proteome</keyword>
<dbReference type="Gene3D" id="3.30.390.30">
    <property type="match status" value="1"/>
</dbReference>
<dbReference type="InterPro" id="IPR036188">
    <property type="entry name" value="FAD/NAD-bd_sf"/>
</dbReference>
<dbReference type="AlphaFoldDB" id="A0A1N6W2Z2"/>
<dbReference type="GO" id="GO:0004148">
    <property type="term" value="F:dihydrolipoyl dehydrogenase (NADH) activity"/>
    <property type="evidence" value="ECO:0007669"/>
    <property type="project" value="TreeGrafter"/>
</dbReference>
<dbReference type="RefSeq" id="WP_076406648.1">
    <property type="nucleotide sequence ID" value="NZ_FTMI01000009.1"/>
</dbReference>
<feature type="domain" description="Pyridine nucleotide-disulphide oxidoreductase dimerisation" evidence="8">
    <location>
        <begin position="405"/>
        <end position="510"/>
    </location>
</feature>
<feature type="disulfide bond" description="Redox-active" evidence="6">
    <location>
        <begin position="52"/>
        <end position="57"/>
    </location>
</feature>
<keyword evidence="3 5" id="KW-0274">FAD</keyword>
<dbReference type="EMBL" id="FTMI01000009">
    <property type="protein sequence ID" value="SIQ84365.1"/>
    <property type="molecule type" value="Genomic_DNA"/>
</dbReference>
<dbReference type="Pfam" id="PF07992">
    <property type="entry name" value="Pyr_redox_2"/>
    <property type="match status" value="1"/>
</dbReference>
<feature type="binding site" evidence="5">
    <location>
        <position position="122"/>
    </location>
    <ligand>
        <name>FAD</name>
        <dbReference type="ChEBI" id="CHEBI:57692"/>
    </ligand>
</feature>
<feature type="binding site" evidence="5">
    <location>
        <position position="61"/>
    </location>
    <ligand>
        <name>FAD</name>
        <dbReference type="ChEBI" id="CHEBI:57692"/>
    </ligand>
</feature>
<dbReference type="InterPro" id="IPR016156">
    <property type="entry name" value="FAD/NAD-linked_Rdtase_dimer_sf"/>
</dbReference>
<feature type="binding site" evidence="5">
    <location>
        <position position="295"/>
    </location>
    <ligand>
        <name>NAD(+)</name>
        <dbReference type="ChEBI" id="CHEBI:57540"/>
    </ligand>
</feature>
<dbReference type="GO" id="GO:0050660">
    <property type="term" value="F:flavin adenine dinucleotide binding"/>
    <property type="evidence" value="ECO:0007669"/>
    <property type="project" value="TreeGrafter"/>
</dbReference>
<dbReference type="PIRSF" id="PIRSF000350">
    <property type="entry name" value="Mercury_reductase_MerA"/>
    <property type="match status" value="1"/>
</dbReference>
<evidence type="ECO:0000259" key="9">
    <source>
        <dbReference type="Pfam" id="PF07992"/>
    </source>
</evidence>
<evidence type="ECO:0000313" key="11">
    <source>
        <dbReference type="Proteomes" id="UP000186235"/>
    </source>
</evidence>
<dbReference type="InterPro" id="IPR001100">
    <property type="entry name" value="Pyr_nuc-diS_OxRdtase"/>
</dbReference>
<feature type="domain" description="FAD/NAD(P)-binding" evidence="9">
    <location>
        <begin position="15"/>
        <end position="356"/>
    </location>
</feature>
<feature type="binding site" evidence="5">
    <location>
        <position position="341"/>
    </location>
    <ligand>
        <name>FAD</name>
        <dbReference type="ChEBI" id="CHEBI:57692"/>
    </ligand>
</feature>
<dbReference type="SUPFAM" id="SSF51905">
    <property type="entry name" value="FAD/NAD(P)-binding domain"/>
    <property type="match status" value="1"/>
</dbReference>
<dbReference type="Pfam" id="PF02852">
    <property type="entry name" value="Pyr_redox_dim"/>
    <property type="match status" value="1"/>
</dbReference>
<evidence type="ECO:0000313" key="10">
    <source>
        <dbReference type="EMBL" id="SIQ84365.1"/>
    </source>
</evidence>
<evidence type="ECO:0000256" key="5">
    <source>
        <dbReference type="PIRSR" id="PIRSR000350-3"/>
    </source>
</evidence>
<feature type="binding site" evidence="5">
    <location>
        <begin position="197"/>
        <end position="204"/>
    </location>
    <ligand>
        <name>NAD(+)</name>
        <dbReference type="ChEBI" id="CHEBI:57540"/>
    </ligand>
</feature>
<dbReference type="PANTHER" id="PTHR22912:SF151">
    <property type="entry name" value="DIHYDROLIPOYL DEHYDROGENASE, MITOCHONDRIAL"/>
    <property type="match status" value="1"/>
</dbReference>
<gene>
    <name evidence="10" type="ORF">SAMN05518682_3801</name>
</gene>
<name>A0A1N6W2Z2_9MICO</name>
<dbReference type="Proteomes" id="UP000186235">
    <property type="component" value="Unassembled WGS sequence"/>
</dbReference>
<reference evidence="11" key="1">
    <citation type="submission" date="2017-01" db="EMBL/GenBank/DDBJ databases">
        <authorList>
            <person name="Varghese N."/>
            <person name="Submissions S."/>
        </authorList>
    </citation>
    <scope>NUCLEOTIDE SEQUENCE [LARGE SCALE GENOMIC DNA]</scope>
    <source>
        <strain evidence="11">3bp</strain>
    </source>
</reference>
<evidence type="ECO:0000256" key="3">
    <source>
        <dbReference type="ARBA" id="ARBA00022827"/>
    </source>
</evidence>
<keyword evidence="2" id="KW-0285">Flavoprotein</keyword>
<sequence>MTSDAQPEATPDETYDVIVIGGGPVGENAADRASRTGLSVALVEAELVGGECSYWACMPSKTLLRPGAVRAEARGVPGVTVGDDLDVAAVLARRDQMVSDWDDSGQVSWVQGAGLTLVRGLGRIVGPRLVEVVAEEPDADPDDLPRTRRLAARHAVIVATGSVPVLPDVPGLADANPWTSREATAVEDVPESLAIVGGGVVATEMAVAFADLGARVTVLSRGSLLGRTEPWAGEAVAASLRELGVDVRLGVATEAVEPLPDGGVRLVLAAAGPADGGDAPDLSPVTAERVLVATGRVPRTQDLGVDSVGLAPGRALEVDDTMLVQGLGSDAGTGWLYAAGDVTGRVATTHQGKYQGRVAGDVVAARFGDPDADGAPTAGERPPAVGSRPEPWSRFAATADAVASPQVVFTRPEVAAVGHTEASARDAGLDVRVVRYDLANVAGSSVRSADYAGSAQLVVDAAREVVVGATFVGPDAAEMLHAATIAVVGEVPLRRLWHAVPSYPTVSEVWLRLLEEYGL</sequence>
<protein>
    <submittedName>
        <fullName evidence="10">Dihydrolipoamide dehydrogenase</fullName>
    </submittedName>
</protein>
<accession>A0A1N6W2Z2</accession>
<evidence type="ECO:0000256" key="7">
    <source>
        <dbReference type="SAM" id="MobiDB-lite"/>
    </source>
</evidence>
<organism evidence="10 11">
    <name type="scientific">Cellulosimicrobium aquatile</name>
    <dbReference type="NCBI Taxonomy" id="1612203"/>
    <lineage>
        <taxon>Bacteria</taxon>
        <taxon>Bacillati</taxon>
        <taxon>Actinomycetota</taxon>
        <taxon>Actinomycetes</taxon>
        <taxon>Micrococcales</taxon>
        <taxon>Promicromonosporaceae</taxon>
        <taxon>Cellulosimicrobium</taxon>
    </lineage>
</organism>
<comment type="similarity">
    <text evidence="1">Belongs to the class-I pyridine nucleotide-disulfide oxidoreductase family.</text>
</comment>
<feature type="binding site" evidence="5">
    <location>
        <begin position="160"/>
        <end position="162"/>
    </location>
    <ligand>
        <name>FAD</name>
        <dbReference type="ChEBI" id="CHEBI:57692"/>
    </ligand>
</feature>
<evidence type="ECO:0000256" key="6">
    <source>
        <dbReference type="PIRSR" id="PIRSR000350-4"/>
    </source>
</evidence>
<evidence type="ECO:0000256" key="2">
    <source>
        <dbReference type="ARBA" id="ARBA00022630"/>
    </source>
</evidence>
<dbReference type="SUPFAM" id="SSF55424">
    <property type="entry name" value="FAD/NAD-linked reductases, dimerisation (C-terminal) domain"/>
    <property type="match status" value="1"/>
</dbReference>
<feature type="region of interest" description="Disordered" evidence="7">
    <location>
        <begin position="370"/>
        <end position="390"/>
    </location>
</feature>
<dbReference type="InterPro" id="IPR004099">
    <property type="entry name" value="Pyr_nucl-diS_OxRdtase_dimer"/>
</dbReference>
<dbReference type="InterPro" id="IPR050151">
    <property type="entry name" value="Class-I_Pyr_Nuc-Dis_Oxidored"/>
</dbReference>
<dbReference type="GO" id="GO:0006103">
    <property type="term" value="P:2-oxoglutarate metabolic process"/>
    <property type="evidence" value="ECO:0007669"/>
    <property type="project" value="TreeGrafter"/>
</dbReference>
<evidence type="ECO:0000256" key="1">
    <source>
        <dbReference type="ARBA" id="ARBA00007532"/>
    </source>
</evidence>
<dbReference type="PANTHER" id="PTHR22912">
    <property type="entry name" value="DISULFIDE OXIDOREDUCTASE"/>
    <property type="match status" value="1"/>
</dbReference>
<keyword evidence="4 5" id="KW-0520">NAD</keyword>